<feature type="domain" description="TonB C-terminal" evidence="11">
    <location>
        <begin position="150"/>
        <end position="243"/>
    </location>
</feature>
<reference evidence="12 13" key="1">
    <citation type="submission" date="2019-03" db="EMBL/GenBank/DDBJ databases">
        <title>Genomic Encyclopedia of Type Strains, Phase IV (KMG-IV): sequencing the most valuable type-strain genomes for metagenomic binning, comparative biology and taxonomic classification.</title>
        <authorList>
            <person name="Goeker M."/>
        </authorList>
    </citation>
    <scope>NUCLEOTIDE SEQUENCE [LARGE SCALE GENOMIC DNA]</scope>
    <source>
        <strain evidence="12 13">DSM 25059</strain>
    </source>
</reference>
<evidence type="ECO:0000256" key="10">
    <source>
        <dbReference type="SAM" id="MobiDB-lite"/>
    </source>
</evidence>
<keyword evidence="5" id="KW-0997">Cell inner membrane</keyword>
<feature type="region of interest" description="Disordered" evidence="10">
    <location>
        <begin position="54"/>
        <end position="152"/>
    </location>
</feature>
<evidence type="ECO:0000256" key="5">
    <source>
        <dbReference type="ARBA" id="ARBA00022519"/>
    </source>
</evidence>
<keyword evidence="4" id="KW-1003">Cell membrane</keyword>
<gene>
    <name evidence="12" type="ORF">EV664_101287</name>
</gene>
<evidence type="ECO:0000259" key="11">
    <source>
        <dbReference type="PROSITE" id="PS52015"/>
    </source>
</evidence>
<dbReference type="Proteomes" id="UP000295493">
    <property type="component" value="Unassembled WGS sequence"/>
</dbReference>
<dbReference type="GO" id="GO:0005886">
    <property type="term" value="C:plasma membrane"/>
    <property type="evidence" value="ECO:0007669"/>
    <property type="project" value="UniProtKB-SubCell"/>
</dbReference>
<dbReference type="Pfam" id="PF03544">
    <property type="entry name" value="TonB_C"/>
    <property type="match status" value="1"/>
</dbReference>
<evidence type="ECO:0000256" key="4">
    <source>
        <dbReference type="ARBA" id="ARBA00022475"/>
    </source>
</evidence>
<dbReference type="GO" id="GO:0015031">
    <property type="term" value="P:protein transport"/>
    <property type="evidence" value="ECO:0007669"/>
    <property type="project" value="UniProtKB-KW"/>
</dbReference>
<evidence type="ECO:0000256" key="2">
    <source>
        <dbReference type="ARBA" id="ARBA00006555"/>
    </source>
</evidence>
<dbReference type="GO" id="GO:0055085">
    <property type="term" value="P:transmembrane transport"/>
    <property type="evidence" value="ECO:0007669"/>
    <property type="project" value="InterPro"/>
</dbReference>
<dbReference type="OrthoDB" id="7390536at2"/>
<evidence type="ECO:0000256" key="9">
    <source>
        <dbReference type="ARBA" id="ARBA00023136"/>
    </source>
</evidence>
<evidence type="ECO:0000256" key="8">
    <source>
        <dbReference type="ARBA" id="ARBA00022989"/>
    </source>
</evidence>
<dbReference type="InterPro" id="IPR037682">
    <property type="entry name" value="TonB_C"/>
</dbReference>
<feature type="compositionally biased region" description="Gly residues" evidence="10">
    <location>
        <begin position="125"/>
        <end position="147"/>
    </location>
</feature>
<comment type="subcellular location">
    <subcellularLocation>
        <location evidence="1">Cell inner membrane</location>
        <topology evidence="1">Single-pass membrane protein</topology>
        <orientation evidence="1">Periplasmic side</orientation>
    </subcellularLocation>
</comment>
<dbReference type="AlphaFoldDB" id="A0A4R6FXQ5"/>
<evidence type="ECO:0000256" key="6">
    <source>
        <dbReference type="ARBA" id="ARBA00022692"/>
    </source>
</evidence>
<feature type="compositionally biased region" description="Pro residues" evidence="10">
    <location>
        <begin position="56"/>
        <end position="65"/>
    </location>
</feature>
<dbReference type="EMBL" id="SNWD01000001">
    <property type="protein sequence ID" value="TDN86711.1"/>
    <property type="molecule type" value="Genomic_DNA"/>
</dbReference>
<sequence>MHAAMQTVSLPRRIGAALAALVAIFALGAVLLSGLTIRLVRHGDQRALALFTAPALAPPPPPEPVRAPSGRDRPAAAAPPAKKARATPVVAPSPVIRLPAPSPLIAAPHPIDGSEQHSGAADQGDGNGASGSGEGRGGGGDGDGTGSGLERPSERIAGTITNADYPKAASRANAQGSVIVRYIVGTDGRAHDCTVLRSSGNSALDATTCRLIEKRFRFRPALDAAGNKVTDPRGWQQRWWFVP</sequence>
<comment type="similarity">
    <text evidence="2">Belongs to the TonB family.</text>
</comment>
<comment type="caution">
    <text evidence="12">The sequence shown here is derived from an EMBL/GenBank/DDBJ whole genome shotgun (WGS) entry which is preliminary data.</text>
</comment>
<dbReference type="SUPFAM" id="SSF74653">
    <property type="entry name" value="TolA/TonB C-terminal domain"/>
    <property type="match status" value="1"/>
</dbReference>
<dbReference type="PROSITE" id="PS52015">
    <property type="entry name" value="TONB_CTD"/>
    <property type="match status" value="1"/>
</dbReference>
<evidence type="ECO:0000256" key="3">
    <source>
        <dbReference type="ARBA" id="ARBA00022448"/>
    </source>
</evidence>
<feature type="compositionally biased region" description="Low complexity" evidence="10">
    <location>
        <begin position="75"/>
        <end position="92"/>
    </location>
</feature>
<name>A0A4R6FXQ5_9SPHN</name>
<keyword evidence="9" id="KW-0472">Membrane</keyword>
<keyword evidence="6" id="KW-0812">Transmembrane</keyword>
<dbReference type="Gene3D" id="3.30.1150.10">
    <property type="match status" value="1"/>
</dbReference>
<keyword evidence="8" id="KW-1133">Transmembrane helix</keyword>
<dbReference type="NCBIfam" id="TIGR01352">
    <property type="entry name" value="tonB_Cterm"/>
    <property type="match status" value="1"/>
</dbReference>
<proteinExistence type="inferred from homology"/>
<dbReference type="InterPro" id="IPR051045">
    <property type="entry name" value="TonB-dependent_transducer"/>
</dbReference>
<evidence type="ECO:0000313" key="13">
    <source>
        <dbReference type="Proteomes" id="UP000295493"/>
    </source>
</evidence>
<accession>A0A4R6FXQ5</accession>
<organism evidence="12 13">
    <name type="scientific">Stakelama pacifica</name>
    <dbReference type="NCBI Taxonomy" id="517720"/>
    <lineage>
        <taxon>Bacteria</taxon>
        <taxon>Pseudomonadati</taxon>
        <taxon>Pseudomonadota</taxon>
        <taxon>Alphaproteobacteria</taxon>
        <taxon>Sphingomonadales</taxon>
        <taxon>Sphingomonadaceae</taxon>
        <taxon>Stakelama</taxon>
    </lineage>
</organism>
<protein>
    <submittedName>
        <fullName evidence="12">Protein TonB</fullName>
    </submittedName>
</protein>
<keyword evidence="13" id="KW-1185">Reference proteome</keyword>
<keyword evidence="7" id="KW-0653">Protein transport</keyword>
<dbReference type="InterPro" id="IPR006260">
    <property type="entry name" value="TonB/TolA_C"/>
</dbReference>
<evidence type="ECO:0000256" key="7">
    <source>
        <dbReference type="ARBA" id="ARBA00022927"/>
    </source>
</evidence>
<evidence type="ECO:0000313" key="12">
    <source>
        <dbReference type="EMBL" id="TDN86711.1"/>
    </source>
</evidence>
<evidence type="ECO:0000256" key="1">
    <source>
        <dbReference type="ARBA" id="ARBA00004383"/>
    </source>
</evidence>
<keyword evidence="3" id="KW-0813">Transport</keyword>
<dbReference type="PANTHER" id="PTHR33446">
    <property type="entry name" value="PROTEIN TONB-RELATED"/>
    <property type="match status" value="1"/>
</dbReference>